<evidence type="ECO:0000313" key="4">
    <source>
        <dbReference type="EMBL" id="ONG53105.1"/>
    </source>
</evidence>
<dbReference type="Pfam" id="PF02230">
    <property type="entry name" value="Abhydrolase_2"/>
    <property type="match status" value="1"/>
</dbReference>
<comment type="caution">
    <text evidence="4">The sequence shown here is derived from an EMBL/GenBank/DDBJ whole genome shotgun (WGS) entry which is preliminary data.</text>
</comment>
<organism evidence="4 5">
    <name type="scientific">Teichococcus deserti</name>
    <dbReference type="NCBI Taxonomy" id="1817963"/>
    <lineage>
        <taxon>Bacteria</taxon>
        <taxon>Pseudomonadati</taxon>
        <taxon>Pseudomonadota</taxon>
        <taxon>Alphaproteobacteria</taxon>
        <taxon>Acetobacterales</taxon>
        <taxon>Roseomonadaceae</taxon>
        <taxon>Roseomonas</taxon>
    </lineage>
</organism>
<dbReference type="Gene3D" id="3.40.50.1820">
    <property type="entry name" value="alpha/beta hydrolase"/>
    <property type="match status" value="1"/>
</dbReference>
<dbReference type="InterPro" id="IPR050565">
    <property type="entry name" value="LYPA1-2/EST-like"/>
</dbReference>
<dbReference type="SUPFAM" id="SSF53474">
    <property type="entry name" value="alpha/beta-Hydrolases"/>
    <property type="match status" value="1"/>
</dbReference>
<evidence type="ECO:0000259" key="3">
    <source>
        <dbReference type="Pfam" id="PF02230"/>
    </source>
</evidence>
<evidence type="ECO:0000256" key="2">
    <source>
        <dbReference type="ARBA" id="ARBA00022801"/>
    </source>
</evidence>
<sequence>MSANPHAGRPLLRAGVPAGEAPRALVLLHGRGGSAADILGLGGHLAVPGFALLAPEAAGGTWYPHRFIEPVSRNEPWLSGALAAVDAAVAATGLPDDKVALLGFSQGACLALEYAWRSGRRFGAVIGLSGGLIGDQLAAVTPGARFDGVPVLLGCSRQDGHIPLARVLETEERFKGQGADVTTRLYEGGYHGVTEDEVTQARQMLGSI</sequence>
<dbReference type="InterPro" id="IPR003140">
    <property type="entry name" value="PLipase/COase/thioEstase"/>
</dbReference>
<keyword evidence="2" id="KW-0378">Hydrolase</keyword>
<evidence type="ECO:0000256" key="1">
    <source>
        <dbReference type="ARBA" id="ARBA00006499"/>
    </source>
</evidence>
<dbReference type="EMBL" id="MLCO01000117">
    <property type="protein sequence ID" value="ONG53105.1"/>
    <property type="molecule type" value="Genomic_DNA"/>
</dbReference>
<dbReference type="GO" id="GO:0016787">
    <property type="term" value="F:hydrolase activity"/>
    <property type="evidence" value="ECO:0007669"/>
    <property type="project" value="UniProtKB-KW"/>
</dbReference>
<dbReference type="OrthoDB" id="9801763at2"/>
<gene>
    <name evidence="4" type="ORF">BKE38_13510</name>
</gene>
<proteinExistence type="inferred from homology"/>
<dbReference type="PANTHER" id="PTHR10655">
    <property type="entry name" value="LYSOPHOSPHOLIPASE-RELATED"/>
    <property type="match status" value="1"/>
</dbReference>
<comment type="similarity">
    <text evidence="1">Belongs to the AB hydrolase superfamily. AB hydrolase 2 family.</text>
</comment>
<protein>
    <recommendedName>
        <fullName evidence="3">Phospholipase/carboxylesterase/thioesterase domain-containing protein</fullName>
    </recommendedName>
</protein>
<dbReference type="PANTHER" id="PTHR10655:SF17">
    <property type="entry name" value="LYSOPHOSPHOLIPASE-LIKE PROTEIN 1"/>
    <property type="match status" value="1"/>
</dbReference>
<evidence type="ECO:0000313" key="5">
    <source>
        <dbReference type="Proteomes" id="UP000188879"/>
    </source>
</evidence>
<dbReference type="InterPro" id="IPR029058">
    <property type="entry name" value="AB_hydrolase_fold"/>
</dbReference>
<dbReference type="RefSeq" id="WP_076957878.1">
    <property type="nucleotide sequence ID" value="NZ_MLCO01000117.1"/>
</dbReference>
<dbReference type="AlphaFoldDB" id="A0A1V2H3X0"/>
<keyword evidence="5" id="KW-1185">Reference proteome</keyword>
<dbReference type="Proteomes" id="UP000188879">
    <property type="component" value="Unassembled WGS sequence"/>
</dbReference>
<feature type="domain" description="Phospholipase/carboxylesterase/thioesterase" evidence="3">
    <location>
        <begin position="85"/>
        <end position="204"/>
    </location>
</feature>
<name>A0A1V2H3X0_9PROT</name>
<reference evidence="4 5" key="1">
    <citation type="submission" date="2016-10" db="EMBL/GenBank/DDBJ databases">
        <title>Draft Genome sequence of Roseomonas sp. strain M3.</title>
        <authorList>
            <person name="Subhash Y."/>
            <person name="Lee S."/>
        </authorList>
    </citation>
    <scope>NUCLEOTIDE SEQUENCE [LARGE SCALE GENOMIC DNA]</scope>
    <source>
        <strain evidence="4 5">M3</strain>
    </source>
</reference>
<accession>A0A1V2H3X0</accession>